<name>A0ACB9F7S6_CICIN</name>
<comment type="caution">
    <text evidence="1">The sequence shown here is derived from an EMBL/GenBank/DDBJ whole genome shotgun (WGS) entry which is preliminary data.</text>
</comment>
<organism evidence="1 2">
    <name type="scientific">Cichorium intybus</name>
    <name type="common">Chicory</name>
    <dbReference type="NCBI Taxonomy" id="13427"/>
    <lineage>
        <taxon>Eukaryota</taxon>
        <taxon>Viridiplantae</taxon>
        <taxon>Streptophyta</taxon>
        <taxon>Embryophyta</taxon>
        <taxon>Tracheophyta</taxon>
        <taxon>Spermatophyta</taxon>
        <taxon>Magnoliopsida</taxon>
        <taxon>eudicotyledons</taxon>
        <taxon>Gunneridae</taxon>
        <taxon>Pentapetalae</taxon>
        <taxon>asterids</taxon>
        <taxon>campanulids</taxon>
        <taxon>Asterales</taxon>
        <taxon>Asteraceae</taxon>
        <taxon>Cichorioideae</taxon>
        <taxon>Cichorieae</taxon>
        <taxon>Cichoriinae</taxon>
        <taxon>Cichorium</taxon>
    </lineage>
</organism>
<accession>A0ACB9F7S6</accession>
<dbReference type="Proteomes" id="UP001055811">
    <property type="component" value="Linkage Group LG03"/>
</dbReference>
<protein>
    <submittedName>
        <fullName evidence="1">Uncharacterized protein</fullName>
    </submittedName>
</protein>
<sequence>MKSLLLFSSDNGKTDKNYCCPTNLGLRKHVEKKKEKIGSVGLPVENDDDSPTNEFTGKNLLDVGVDLDSHLLGQIPAVSVETSDGNADVVVDLEDAARGGLSVASDWRRRSQV</sequence>
<reference evidence="1 2" key="2">
    <citation type="journal article" date="2022" name="Mol. Ecol. Resour.">
        <title>The genomes of chicory, endive, great burdock and yacon provide insights into Asteraceae paleo-polyploidization history and plant inulin production.</title>
        <authorList>
            <person name="Fan W."/>
            <person name="Wang S."/>
            <person name="Wang H."/>
            <person name="Wang A."/>
            <person name="Jiang F."/>
            <person name="Liu H."/>
            <person name="Zhao H."/>
            <person name="Xu D."/>
            <person name="Zhang Y."/>
        </authorList>
    </citation>
    <scope>NUCLEOTIDE SEQUENCE [LARGE SCALE GENOMIC DNA]</scope>
    <source>
        <strain evidence="2">cv. Punajuju</strain>
        <tissue evidence="1">Leaves</tissue>
    </source>
</reference>
<proteinExistence type="predicted"/>
<keyword evidence="2" id="KW-1185">Reference proteome</keyword>
<dbReference type="EMBL" id="CM042011">
    <property type="protein sequence ID" value="KAI3767167.1"/>
    <property type="molecule type" value="Genomic_DNA"/>
</dbReference>
<evidence type="ECO:0000313" key="1">
    <source>
        <dbReference type="EMBL" id="KAI3767167.1"/>
    </source>
</evidence>
<gene>
    <name evidence="1" type="ORF">L2E82_17254</name>
</gene>
<evidence type="ECO:0000313" key="2">
    <source>
        <dbReference type="Proteomes" id="UP001055811"/>
    </source>
</evidence>
<reference evidence="2" key="1">
    <citation type="journal article" date="2022" name="Mol. Ecol. Resour.">
        <title>The genomes of chicory, endive, great burdock and yacon provide insights into Asteraceae palaeo-polyploidization history and plant inulin production.</title>
        <authorList>
            <person name="Fan W."/>
            <person name="Wang S."/>
            <person name="Wang H."/>
            <person name="Wang A."/>
            <person name="Jiang F."/>
            <person name="Liu H."/>
            <person name="Zhao H."/>
            <person name="Xu D."/>
            <person name="Zhang Y."/>
        </authorList>
    </citation>
    <scope>NUCLEOTIDE SEQUENCE [LARGE SCALE GENOMIC DNA]</scope>
    <source>
        <strain evidence="2">cv. Punajuju</strain>
    </source>
</reference>